<dbReference type="STRING" id="1314781.A0A165N931"/>
<feature type="compositionally biased region" description="Pro residues" evidence="1">
    <location>
        <begin position="1480"/>
        <end position="1513"/>
    </location>
</feature>
<keyword evidence="4" id="KW-1185">Reference proteome</keyword>
<dbReference type="SUPFAM" id="SSF55874">
    <property type="entry name" value="ATPase domain of HSP90 chaperone/DNA topoisomerase II/histidine kinase"/>
    <property type="match status" value="1"/>
</dbReference>
<feature type="compositionally biased region" description="Basic and acidic residues" evidence="1">
    <location>
        <begin position="1462"/>
        <end position="1477"/>
    </location>
</feature>
<organism evidence="3 4">
    <name type="scientific">Exidia glandulosa HHB12029</name>
    <dbReference type="NCBI Taxonomy" id="1314781"/>
    <lineage>
        <taxon>Eukaryota</taxon>
        <taxon>Fungi</taxon>
        <taxon>Dikarya</taxon>
        <taxon>Basidiomycota</taxon>
        <taxon>Agaricomycotina</taxon>
        <taxon>Agaricomycetes</taxon>
        <taxon>Auriculariales</taxon>
        <taxon>Exidiaceae</taxon>
        <taxon>Exidia</taxon>
    </lineage>
</organism>
<evidence type="ECO:0000313" key="4">
    <source>
        <dbReference type="Proteomes" id="UP000077266"/>
    </source>
</evidence>
<feature type="domain" description="Sacsin/Nov" evidence="2">
    <location>
        <begin position="24"/>
        <end position="136"/>
    </location>
</feature>
<protein>
    <recommendedName>
        <fullName evidence="2">Sacsin/Nov domain-containing protein</fullName>
    </recommendedName>
</protein>
<dbReference type="InterPro" id="IPR058210">
    <property type="entry name" value="SACS/Nov_dom"/>
</dbReference>
<dbReference type="InterPro" id="IPR036890">
    <property type="entry name" value="HATPase_C_sf"/>
</dbReference>
<evidence type="ECO:0000259" key="2">
    <source>
        <dbReference type="Pfam" id="PF25794"/>
    </source>
</evidence>
<gene>
    <name evidence="3" type="ORF">EXIGLDRAFT_639482</name>
</gene>
<dbReference type="InterPro" id="IPR022155">
    <property type="entry name" value="DUF3684"/>
</dbReference>
<reference evidence="3 4" key="1">
    <citation type="journal article" date="2016" name="Mol. Biol. Evol.">
        <title>Comparative Genomics of Early-Diverging Mushroom-Forming Fungi Provides Insights into the Origins of Lignocellulose Decay Capabilities.</title>
        <authorList>
            <person name="Nagy L.G."/>
            <person name="Riley R."/>
            <person name="Tritt A."/>
            <person name="Adam C."/>
            <person name="Daum C."/>
            <person name="Floudas D."/>
            <person name="Sun H."/>
            <person name="Yadav J.S."/>
            <person name="Pangilinan J."/>
            <person name="Larsson K.H."/>
            <person name="Matsuura K."/>
            <person name="Barry K."/>
            <person name="Labutti K."/>
            <person name="Kuo R."/>
            <person name="Ohm R.A."/>
            <person name="Bhattacharya S.S."/>
            <person name="Shirouzu T."/>
            <person name="Yoshinaga Y."/>
            <person name="Martin F.M."/>
            <person name="Grigoriev I.V."/>
            <person name="Hibbett D.S."/>
        </authorList>
    </citation>
    <scope>NUCLEOTIDE SEQUENCE [LARGE SCALE GENOMIC DNA]</scope>
    <source>
        <strain evidence="3 4">HHB12029</strain>
    </source>
</reference>
<proteinExistence type="predicted"/>
<feature type="compositionally biased region" description="Polar residues" evidence="1">
    <location>
        <begin position="1440"/>
        <end position="1451"/>
    </location>
</feature>
<dbReference type="Proteomes" id="UP000077266">
    <property type="component" value="Unassembled WGS sequence"/>
</dbReference>
<dbReference type="Gene3D" id="3.30.565.10">
    <property type="entry name" value="Histidine kinase-like ATPase, C-terminal domain"/>
    <property type="match status" value="1"/>
</dbReference>
<dbReference type="Pfam" id="PF12449">
    <property type="entry name" value="DUF3684"/>
    <property type="match status" value="1"/>
</dbReference>
<dbReference type="Pfam" id="PF25794">
    <property type="entry name" value="SACS"/>
    <property type="match status" value="1"/>
</dbReference>
<sequence length="1722" mass="191928">MASNKELLWAQGHDETVEVNQRALIDKVLARYSGEFTVFRELLQNSDDAGATAAEIHFRTRDRKTGAGGQLPDLKTAPVHEYAFRNNGTVFRDEDWKRLKKIADGNPDEEKIGAFGVGFYSIFSVCEAPMVTSGPQWMGFYWKDGGDQLFVRRGQVPAEQQADDWTTFDMPLREPGPIPNAFDLTRFLTSSITFMTHLNEVSIFFDDIRLSHISKAAGTEKTLGVPKALRPRSVGGTMTVRGVTSRALHIKAEVLRWVYSSGSEKAKPEPKAQQPAQMSFFSSLFSGLSAPMFTPPRTPEPPLPPAQVQEDLLKEIESSVMLAIYSAHAGVKLDNKLAQELQRSTKKNAPSQVRVDLIYTGKDEYDASVAEEEKHKLSAGIFRGLRADLEGSRNTRIFIGHATGQTTGLGGHVSARFIPTVERESIDLQDRNVAIWNRELLYVGGFLARAAYELEMDQLKELWEGASVQGESASESKTWLQQRATHALRFFTFHPSHPSVVVSELLEAGFFSCSEQQRFPILSTKGILDGTKVRMPNADFAFIETLPVVHADIIEGAKQMVSSLRRRGFLADIQFKDVLEELRARPLTEAQMVECLKWRTRLNTDVVRGHDMQLRREFLDACIFIPAEDPNKLIALSNIKTFISVQHANRILVDGPLPPHTLPFSVSRQVLTERLPDILGWSELSVVEWLEHLVRPVNGPPLSAEFDITCNPMWAERVLTCLARALPSMSKTDQNQVAEKLHSVKCIPTKTGMMEPEKSYFASVNMFEDLAVVAFPKTPTVRGNLEKLLLLLGVRRHVDLQLVFTRMISTGGWSTYDLVKYLVSVQSSLSPEEVGRLSATHAFPREGAEAAPGERGQRFAPGDLYEPLDTFRTMGLPVLKWHDTHKWRSNGEEAQFMFKIGLRKFPPLEMLLQLASGKDEKRAATALRYLLDNIDGHYANFDPKRFPDAKFVPAVKPDGTKTMASPLEVYANADSSAMGFVVVDASLRSEAAKLRIAESPSPANLIDVLVKTPPQSKEVATRWFEFMAGRLGDFSPQQFTALQSVKFVPSPSKAASGAQTLLSPKEVYFGSAVKREHLSQLFVFVDFGARANTFLRSCGVTDEPTIDEIVRMLIADPKRFYKLAGGYEWFLDELRYIAANERNITAATRRALQRSPALLGTKRVPKVATSTKSTSRGTEDNEDEVDYELLHDLLPANEICITDDQLSSAVFSASFFSAPQEDLLERFYASLGSPLLSNLVKEEYKEMGAELKTDRAALQTETMRKLILERLPLFLHDMRSTNRTLVLTLEWLNKPDNLQVRIYPRIVRLMTFQKGTVRKSENHEVSASAKHISSSALRTGPLVLSLSEATPLDMYEAAGSLCRLILKSPRTQDSLLLLTLLTTDLRSLRRRGYNVDRILRSQAAERRAIEAKMAPQGTQDTHLASDDKSIDEHSALINRSPVQGSDLQQGPSGRFSKLLRGFRKDDRTDPQPRDLRPEPTTAPPNGGPPPPPSASTRPNPPQGLLPPPPPLPPSVQNVLSKPQAHVTPRSDIDRNVRQAIAGCRPETASSLRDRTQMSIVKEAQDEGYCDISGRVEDLELVGNVRGTKVFISPHLPQRQATFSAKGPVIERFLTLIGPLREIYKLPAASIHIFLDGEGPTVAFNRGGSLFLNLRFYEAWHDQDVINGNLSNGYSSWFFTLAHEIAHNLVHIHNAEHEFYFSTISQAHVGPLASLLLQGGGRL</sequence>
<dbReference type="NCBIfam" id="NF047352">
    <property type="entry name" value="P_loop_sacsin"/>
    <property type="match status" value="1"/>
</dbReference>
<evidence type="ECO:0000313" key="3">
    <source>
        <dbReference type="EMBL" id="KZW00398.1"/>
    </source>
</evidence>
<accession>A0A165N931</accession>
<dbReference type="OrthoDB" id="10031156at2759"/>
<dbReference type="PANTHER" id="PTHR47839:SF1">
    <property type="entry name" value="DOMAIN PROTEIN, PUTATIVE (AFU_ORTHOLOGUE AFUA_6G04830)-RELATED"/>
    <property type="match status" value="1"/>
</dbReference>
<dbReference type="PANTHER" id="PTHR47839">
    <property type="entry name" value="DOMAIN PROTEIN, PUTATIVE (AFU_ORTHOLOGUE AFUA_6G04830)-RELATED"/>
    <property type="match status" value="1"/>
</dbReference>
<dbReference type="EMBL" id="KV425901">
    <property type="protein sequence ID" value="KZW00398.1"/>
    <property type="molecule type" value="Genomic_DNA"/>
</dbReference>
<dbReference type="InParanoid" id="A0A165N931"/>
<name>A0A165N931_EXIGL</name>
<feature type="region of interest" description="Disordered" evidence="1">
    <location>
        <begin position="1439"/>
        <end position="1535"/>
    </location>
</feature>
<evidence type="ECO:0000256" key="1">
    <source>
        <dbReference type="SAM" id="MobiDB-lite"/>
    </source>
</evidence>